<dbReference type="EMBL" id="CATQJA010002654">
    <property type="protein sequence ID" value="CAJ0578691.1"/>
    <property type="molecule type" value="Genomic_DNA"/>
</dbReference>
<organism evidence="2 3">
    <name type="scientific">Mesorhabditis spiculigera</name>
    <dbReference type="NCBI Taxonomy" id="96644"/>
    <lineage>
        <taxon>Eukaryota</taxon>
        <taxon>Metazoa</taxon>
        <taxon>Ecdysozoa</taxon>
        <taxon>Nematoda</taxon>
        <taxon>Chromadorea</taxon>
        <taxon>Rhabditida</taxon>
        <taxon>Rhabditina</taxon>
        <taxon>Rhabditomorpha</taxon>
        <taxon>Rhabditoidea</taxon>
        <taxon>Rhabditidae</taxon>
        <taxon>Mesorhabditinae</taxon>
        <taxon>Mesorhabditis</taxon>
    </lineage>
</organism>
<protein>
    <submittedName>
        <fullName evidence="2">Uncharacterized protein</fullName>
    </submittedName>
</protein>
<keyword evidence="1" id="KW-0812">Transmembrane</keyword>
<sequence>MAMFPSILCSNKSLPIHVIANIQFLAAVLLVLCVICFPLDSDSIHCTMSQLIHSTTCRVGWAYAVGCVCAMVSLCCPVMGRLVAENRSRFAVDSTRNKEYYI</sequence>
<keyword evidence="1" id="KW-1133">Transmembrane helix</keyword>
<dbReference type="AlphaFoldDB" id="A0AA36D0X4"/>
<name>A0AA36D0X4_9BILA</name>
<evidence type="ECO:0000313" key="2">
    <source>
        <dbReference type="EMBL" id="CAJ0578691.1"/>
    </source>
</evidence>
<feature type="non-terminal residue" evidence="2">
    <location>
        <position position="102"/>
    </location>
</feature>
<accession>A0AA36D0X4</accession>
<proteinExistence type="predicted"/>
<feature type="transmembrane region" description="Helical" evidence="1">
    <location>
        <begin position="20"/>
        <end position="39"/>
    </location>
</feature>
<dbReference type="Proteomes" id="UP001177023">
    <property type="component" value="Unassembled WGS sequence"/>
</dbReference>
<evidence type="ECO:0000313" key="3">
    <source>
        <dbReference type="Proteomes" id="UP001177023"/>
    </source>
</evidence>
<gene>
    <name evidence="2" type="ORF">MSPICULIGERA_LOCUS16933</name>
</gene>
<comment type="caution">
    <text evidence="2">The sequence shown here is derived from an EMBL/GenBank/DDBJ whole genome shotgun (WGS) entry which is preliminary data.</text>
</comment>
<evidence type="ECO:0000256" key="1">
    <source>
        <dbReference type="SAM" id="Phobius"/>
    </source>
</evidence>
<reference evidence="2" key="1">
    <citation type="submission" date="2023-06" db="EMBL/GenBank/DDBJ databases">
        <authorList>
            <person name="Delattre M."/>
        </authorList>
    </citation>
    <scope>NUCLEOTIDE SEQUENCE</scope>
    <source>
        <strain evidence="2">AF72</strain>
    </source>
</reference>
<feature type="transmembrane region" description="Helical" evidence="1">
    <location>
        <begin position="60"/>
        <end position="80"/>
    </location>
</feature>
<keyword evidence="1" id="KW-0472">Membrane</keyword>
<keyword evidence="3" id="KW-1185">Reference proteome</keyword>